<evidence type="ECO:0000256" key="4">
    <source>
        <dbReference type="ARBA" id="ARBA00022737"/>
    </source>
</evidence>
<dbReference type="GO" id="GO:0010976">
    <property type="term" value="P:positive regulation of neuron projection development"/>
    <property type="evidence" value="ECO:0007669"/>
    <property type="project" value="TreeGrafter"/>
</dbReference>
<dbReference type="GO" id="GO:0051015">
    <property type="term" value="F:actin filament binding"/>
    <property type="evidence" value="ECO:0007669"/>
    <property type="project" value="TreeGrafter"/>
</dbReference>
<keyword evidence="6" id="KW-0206">Cytoskeleton</keyword>
<name>A0A7R8WBE6_9CRUS</name>
<dbReference type="InterPro" id="IPR002108">
    <property type="entry name" value="ADF-H"/>
</dbReference>
<dbReference type="SMART" id="SM00102">
    <property type="entry name" value="ADF"/>
    <property type="match status" value="1"/>
</dbReference>
<keyword evidence="5" id="KW-0009">Actin-binding</keyword>
<dbReference type="PROSITE" id="PS51263">
    <property type="entry name" value="ADF_H"/>
    <property type="match status" value="2"/>
</dbReference>
<proteinExistence type="inferred from homology"/>
<dbReference type="FunFam" id="3.40.20.10:FF:000007">
    <property type="entry name" value="Twinfilin-1 isoform 1"/>
    <property type="match status" value="1"/>
</dbReference>
<accession>A0A7R8WBE6</accession>
<protein>
    <submittedName>
        <fullName evidence="8">Uncharacterized protein</fullName>
    </submittedName>
</protein>
<organism evidence="8">
    <name type="scientific">Cyprideis torosa</name>
    <dbReference type="NCBI Taxonomy" id="163714"/>
    <lineage>
        <taxon>Eukaryota</taxon>
        <taxon>Metazoa</taxon>
        <taxon>Ecdysozoa</taxon>
        <taxon>Arthropoda</taxon>
        <taxon>Crustacea</taxon>
        <taxon>Oligostraca</taxon>
        <taxon>Ostracoda</taxon>
        <taxon>Podocopa</taxon>
        <taxon>Podocopida</taxon>
        <taxon>Cytherocopina</taxon>
        <taxon>Cytheroidea</taxon>
        <taxon>Cytherideidae</taxon>
        <taxon>Cyprideis</taxon>
    </lineage>
</organism>
<dbReference type="PANTHER" id="PTHR13759">
    <property type="entry name" value="TWINFILIN"/>
    <property type="match status" value="1"/>
</dbReference>
<dbReference type="InterPro" id="IPR028458">
    <property type="entry name" value="Twinfilin"/>
</dbReference>
<evidence type="ECO:0000256" key="2">
    <source>
        <dbReference type="ARBA" id="ARBA00009557"/>
    </source>
</evidence>
<dbReference type="InterPro" id="IPR029006">
    <property type="entry name" value="ADF-H/Gelsolin-like_dom_sf"/>
</dbReference>
<dbReference type="EMBL" id="OB661099">
    <property type="protein sequence ID" value="CAD7227310.1"/>
    <property type="molecule type" value="Genomic_DNA"/>
</dbReference>
<sequence length="186" mass="21222">MIYASTKATLKQLFGASDVKKEYNVTAKEEVSLHHFLEHERITSAPGPLTAAEEELQDLKKMTISATEISTDSRQASVSGLQFPFMENLTKKLNEFRKRKVSYVQMKLDLAKETVDVVSVRDETPSINELPSLIPSDSARYHLFRFKYVFEGMHAESVIFIYSMPGYDCPIKERMLYSSCKNPTTH</sequence>
<comment type="similarity">
    <text evidence="2">Belongs to the actin-binding proteins ADF family. Twinfilin subfamily.</text>
</comment>
<evidence type="ECO:0000256" key="1">
    <source>
        <dbReference type="ARBA" id="ARBA00004245"/>
    </source>
</evidence>
<dbReference type="GO" id="GO:0051016">
    <property type="term" value="P:barbed-end actin filament capping"/>
    <property type="evidence" value="ECO:0007669"/>
    <property type="project" value="TreeGrafter"/>
</dbReference>
<dbReference type="AlphaFoldDB" id="A0A7R8WBE6"/>
<gene>
    <name evidence="8" type="ORF">CTOB1V02_LOCUS5218</name>
</gene>
<keyword evidence="4" id="KW-0677">Repeat</keyword>
<comment type="subunit">
    <text evidence="7">Interacts with G-actin; ADP-actin form.</text>
</comment>
<dbReference type="PANTHER" id="PTHR13759:SF1">
    <property type="entry name" value="TWINFILIN"/>
    <property type="match status" value="1"/>
</dbReference>
<dbReference type="GO" id="GO:0005884">
    <property type="term" value="C:actin filament"/>
    <property type="evidence" value="ECO:0007669"/>
    <property type="project" value="TreeGrafter"/>
</dbReference>
<comment type="subcellular location">
    <subcellularLocation>
        <location evidence="1">Cytoplasm</location>
        <location evidence="1">Cytoskeleton</location>
    </subcellularLocation>
</comment>
<evidence type="ECO:0000256" key="3">
    <source>
        <dbReference type="ARBA" id="ARBA00022490"/>
    </source>
</evidence>
<dbReference type="GO" id="GO:0030042">
    <property type="term" value="P:actin filament depolymerization"/>
    <property type="evidence" value="ECO:0007669"/>
    <property type="project" value="TreeGrafter"/>
</dbReference>
<evidence type="ECO:0000256" key="6">
    <source>
        <dbReference type="ARBA" id="ARBA00023212"/>
    </source>
</evidence>
<dbReference type="OrthoDB" id="10006997at2759"/>
<evidence type="ECO:0000313" key="8">
    <source>
        <dbReference type="EMBL" id="CAD7227310.1"/>
    </source>
</evidence>
<evidence type="ECO:0000256" key="7">
    <source>
        <dbReference type="ARBA" id="ARBA00038532"/>
    </source>
</evidence>
<keyword evidence="3" id="KW-0963">Cytoplasm</keyword>
<dbReference type="Gene3D" id="3.40.20.10">
    <property type="entry name" value="Severin"/>
    <property type="match status" value="2"/>
</dbReference>
<dbReference type="GO" id="GO:0010591">
    <property type="term" value="P:regulation of lamellipodium assembly"/>
    <property type="evidence" value="ECO:0007669"/>
    <property type="project" value="TreeGrafter"/>
</dbReference>
<dbReference type="GO" id="GO:0030016">
    <property type="term" value="C:myofibril"/>
    <property type="evidence" value="ECO:0007669"/>
    <property type="project" value="TreeGrafter"/>
</dbReference>
<evidence type="ECO:0000256" key="5">
    <source>
        <dbReference type="ARBA" id="ARBA00023203"/>
    </source>
</evidence>
<dbReference type="SUPFAM" id="SSF55753">
    <property type="entry name" value="Actin depolymerizing proteins"/>
    <property type="match status" value="2"/>
</dbReference>
<reference evidence="8" key="1">
    <citation type="submission" date="2020-11" db="EMBL/GenBank/DDBJ databases">
        <authorList>
            <person name="Tran Van P."/>
        </authorList>
    </citation>
    <scope>NUCLEOTIDE SEQUENCE</scope>
</reference>
<dbReference type="GO" id="GO:0003785">
    <property type="term" value="F:actin monomer binding"/>
    <property type="evidence" value="ECO:0007669"/>
    <property type="project" value="TreeGrafter"/>
</dbReference>
<dbReference type="Pfam" id="PF00241">
    <property type="entry name" value="Cofilin_ADF"/>
    <property type="match status" value="1"/>
</dbReference>